<dbReference type="OrthoDB" id="2644263at2"/>
<feature type="chain" id="PRO_5038663859" evidence="7">
    <location>
        <begin position="21"/>
        <end position="526"/>
    </location>
</feature>
<dbReference type="KEGG" id="bhu:bhn_I1929"/>
<evidence type="ECO:0000256" key="3">
    <source>
        <dbReference type="ARBA" id="ARBA00023136"/>
    </source>
</evidence>
<dbReference type="Gene3D" id="3.40.190.10">
    <property type="entry name" value="Periplasmic binding protein-like II"/>
    <property type="match status" value="2"/>
</dbReference>
<evidence type="ECO:0000256" key="4">
    <source>
        <dbReference type="ARBA" id="ARBA00023139"/>
    </source>
</evidence>
<dbReference type="Proteomes" id="UP000179284">
    <property type="component" value="Chromosome I"/>
</dbReference>
<gene>
    <name evidence="8" type="ORF">bhn_I1929</name>
</gene>
<organism evidence="8 9">
    <name type="scientific">Butyrivibrio hungatei</name>
    <dbReference type="NCBI Taxonomy" id="185008"/>
    <lineage>
        <taxon>Bacteria</taxon>
        <taxon>Bacillati</taxon>
        <taxon>Bacillota</taxon>
        <taxon>Clostridia</taxon>
        <taxon>Lachnospirales</taxon>
        <taxon>Lachnospiraceae</taxon>
        <taxon>Butyrivibrio</taxon>
    </lineage>
</organism>
<dbReference type="InterPro" id="IPR050490">
    <property type="entry name" value="Bact_solute-bd_prot1"/>
</dbReference>
<evidence type="ECO:0000256" key="5">
    <source>
        <dbReference type="ARBA" id="ARBA00023288"/>
    </source>
</evidence>
<dbReference type="InterPro" id="IPR006059">
    <property type="entry name" value="SBP"/>
</dbReference>
<keyword evidence="4" id="KW-0564">Palmitate</keyword>
<keyword evidence="9" id="KW-1185">Reference proteome</keyword>
<dbReference type="PANTHER" id="PTHR43649:SF33">
    <property type="entry name" value="POLYGALACTURONAN_RHAMNOGALACTURONAN-BINDING PROTEIN YTCQ"/>
    <property type="match status" value="1"/>
</dbReference>
<protein>
    <submittedName>
        <fullName evidence="8">Sugar ABC transporter substrate-binding protein</fullName>
    </submittedName>
</protein>
<dbReference type="PROSITE" id="PS51257">
    <property type="entry name" value="PROKAR_LIPOPROTEIN"/>
    <property type="match status" value="1"/>
</dbReference>
<dbReference type="SUPFAM" id="SSF53850">
    <property type="entry name" value="Periplasmic binding protein-like II"/>
    <property type="match status" value="1"/>
</dbReference>
<feature type="region of interest" description="Disordered" evidence="6">
    <location>
        <begin position="25"/>
        <end position="50"/>
    </location>
</feature>
<dbReference type="Pfam" id="PF01547">
    <property type="entry name" value="SBP_bac_1"/>
    <property type="match status" value="1"/>
</dbReference>
<reference evidence="9" key="1">
    <citation type="submission" date="2016-10" db="EMBL/GenBank/DDBJ databases">
        <title>The complete genome sequence of the rumen bacterium Butyrivibrio hungatei MB2003.</title>
        <authorList>
            <person name="Palevich N."/>
            <person name="Kelly W.J."/>
            <person name="Leahy S.C."/>
            <person name="Altermann E."/>
            <person name="Rakonjac J."/>
            <person name="Attwood G.T."/>
        </authorList>
    </citation>
    <scope>NUCLEOTIDE SEQUENCE [LARGE SCALE GENOMIC DNA]</scope>
    <source>
        <strain evidence="9">MB2003</strain>
    </source>
</reference>
<dbReference type="AlphaFoldDB" id="A0A1D9P3A8"/>
<evidence type="ECO:0000256" key="7">
    <source>
        <dbReference type="SAM" id="SignalP"/>
    </source>
</evidence>
<dbReference type="EMBL" id="CP017831">
    <property type="protein sequence ID" value="AOZ96962.1"/>
    <property type="molecule type" value="Genomic_DNA"/>
</dbReference>
<name>A0A1D9P3A8_9FIRM</name>
<evidence type="ECO:0000256" key="6">
    <source>
        <dbReference type="SAM" id="MobiDB-lite"/>
    </source>
</evidence>
<keyword evidence="2 7" id="KW-0732">Signal</keyword>
<evidence type="ECO:0000256" key="2">
    <source>
        <dbReference type="ARBA" id="ARBA00022729"/>
    </source>
</evidence>
<evidence type="ECO:0000313" key="9">
    <source>
        <dbReference type="Proteomes" id="UP000179284"/>
    </source>
</evidence>
<feature type="signal peptide" evidence="7">
    <location>
        <begin position="1"/>
        <end position="20"/>
    </location>
</feature>
<keyword evidence="5" id="KW-0449">Lipoprotein</keyword>
<keyword evidence="1" id="KW-1003">Cell membrane</keyword>
<dbReference type="PANTHER" id="PTHR43649">
    <property type="entry name" value="ARABINOSE-BINDING PROTEIN-RELATED"/>
    <property type="match status" value="1"/>
</dbReference>
<proteinExistence type="predicted"/>
<dbReference type="RefSeq" id="WP_071176612.1">
    <property type="nucleotide sequence ID" value="NZ_CP017831.1"/>
</dbReference>
<keyword evidence="3" id="KW-0472">Membrane</keyword>
<sequence>MKKKLLATLLSASMVLGVVACGSNTQTTGTDSTASTQTADNAGADTASDAPVEYPPVTFMAIDFNSGASNTGDYAEQVMQQLEEHTGVDVEIQWVQSDVLEEKATLAMQDPKSMPMIMTWNGAVTGTVVTAAKQGAFVDLTEYLKDSTKYPNLSQQNPGVAESLTVDGKQIGIYRARVLGRYGLSYRQDWADALGLAEPKTIDDVYNMLYQFTYGDPDGNGKNDTIGLEMTSYTGPFDIMQTWFGCGNGWAEKDGKLIPVWQQDEYLEALNWFKKCYEEGLMPSDWASRTTDTWSDGCKNGENGVYIDVLDGGRRIWDYFVNNEIPSVTDPSQFASMNLLSNINGKTMATSGYNGYFTLSASTCDTPEKIEAALTLLDKMCDEEMLILTNYGLEGVTYEINENGNVVRLDASDDALKANYNGLNQLVAYIPGTESELTEEKTERQIKEADVKADAEKYAVLNPALPYLINSATYASQGKDLDDKISQARTQYICGEINEDELKAAWQDVLDRGYQQIIDEVNAQVK</sequence>
<feature type="compositionally biased region" description="Low complexity" evidence="6">
    <location>
        <begin position="25"/>
        <end position="42"/>
    </location>
</feature>
<evidence type="ECO:0000313" key="8">
    <source>
        <dbReference type="EMBL" id="AOZ96962.1"/>
    </source>
</evidence>
<evidence type="ECO:0000256" key="1">
    <source>
        <dbReference type="ARBA" id="ARBA00022475"/>
    </source>
</evidence>
<accession>A0A1D9P3A8</accession>